<dbReference type="AlphaFoldDB" id="A0A7J9I841"/>
<accession>A0A7J9I841</accession>
<reference evidence="1 2" key="1">
    <citation type="journal article" date="2019" name="Genome Biol. Evol.">
        <title>Insights into the evolution of the New World diploid cottons (Gossypium, subgenus Houzingenia) based on genome sequencing.</title>
        <authorList>
            <person name="Grover C.E."/>
            <person name="Arick M.A. 2nd"/>
            <person name="Thrash A."/>
            <person name="Conover J.L."/>
            <person name="Sanders W.S."/>
            <person name="Peterson D.G."/>
            <person name="Frelichowski J.E."/>
            <person name="Scheffler J.A."/>
            <person name="Scheffler B.E."/>
            <person name="Wendel J.F."/>
        </authorList>
    </citation>
    <scope>NUCLEOTIDE SEQUENCE [LARGE SCALE GENOMIC DNA]</scope>
    <source>
        <strain evidence="1">0</strain>
        <tissue evidence="1">Leaf</tissue>
    </source>
</reference>
<dbReference type="EMBL" id="JABFAD010000041">
    <property type="protein sequence ID" value="MBA0817325.1"/>
    <property type="molecule type" value="Genomic_DNA"/>
</dbReference>
<gene>
    <name evidence="1" type="ORF">Gohar_028228</name>
</gene>
<name>A0A7J9I841_9ROSI</name>
<feature type="non-terminal residue" evidence="1">
    <location>
        <position position="64"/>
    </location>
</feature>
<dbReference type="Proteomes" id="UP000593560">
    <property type="component" value="Unassembled WGS sequence"/>
</dbReference>
<evidence type="ECO:0000313" key="2">
    <source>
        <dbReference type="Proteomes" id="UP000593560"/>
    </source>
</evidence>
<organism evidence="1 2">
    <name type="scientific">Gossypium harknessii</name>
    <dbReference type="NCBI Taxonomy" id="34285"/>
    <lineage>
        <taxon>Eukaryota</taxon>
        <taxon>Viridiplantae</taxon>
        <taxon>Streptophyta</taxon>
        <taxon>Embryophyta</taxon>
        <taxon>Tracheophyta</taxon>
        <taxon>Spermatophyta</taxon>
        <taxon>Magnoliopsida</taxon>
        <taxon>eudicotyledons</taxon>
        <taxon>Gunneridae</taxon>
        <taxon>Pentapetalae</taxon>
        <taxon>rosids</taxon>
        <taxon>malvids</taxon>
        <taxon>Malvales</taxon>
        <taxon>Malvaceae</taxon>
        <taxon>Malvoideae</taxon>
        <taxon>Gossypium</taxon>
    </lineage>
</organism>
<comment type="caution">
    <text evidence="1">The sequence shown here is derived from an EMBL/GenBank/DDBJ whole genome shotgun (WGS) entry which is preliminary data.</text>
</comment>
<evidence type="ECO:0000313" key="1">
    <source>
        <dbReference type="EMBL" id="MBA0817325.1"/>
    </source>
</evidence>
<proteinExistence type="predicted"/>
<keyword evidence="2" id="KW-1185">Reference proteome</keyword>
<protein>
    <submittedName>
        <fullName evidence="1">Uncharacterized protein</fullName>
    </submittedName>
</protein>
<dbReference type="OrthoDB" id="10287698at2759"/>
<sequence length="64" mass="7318">MNVASYSSDPTIGSDEGCYINTMQIDELICLLQMFEMNLEESTRDKVKYEKNIVFIVATTEPTF</sequence>